<feature type="compositionally biased region" description="Basic and acidic residues" evidence="2">
    <location>
        <begin position="332"/>
        <end position="354"/>
    </location>
</feature>
<name>A0AAD6VLL7_9AGAR</name>
<proteinExistence type="predicted"/>
<dbReference type="Proteomes" id="UP001219525">
    <property type="component" value="Unassembled WGS sequence"/>
</dbReference>
<feature type="compositionally biased region" description="Low complexity" evidence="2">
    <location>
        <begin position="661"/>
        <end position="672"/>
    </location>
</feature>
<keyword evidence="4" id="KW-1185">Reference proteome</keyword>
<feature type="region of interest" description="Disordered" evidence="2">
    <location>
        <begin position="580"/>
        <end position="681"/>
    </location>
</feature>
<feature type="coiled-coil region" evidence="1">
    <location>
        <begin position="11"/>
        <end position="108"/>
    </location>
</feature>
<feature type="compositionally biased region" description="Low complexity" evidence="2">
    <location>
        <begin position="199"/>
        <end position="224"/>
    </location>
</feature>
<feature type="compositionally biased region" description="Basic and acidic residues" evidence="2">
    <location>
        <begin position="271"/>
        <end position="286"/>
    </location>
</feature>
<protein>
    <submittedName>
        <fullName evidence="3">Uncharacterized protein</fullName>
    </submittedName>
</protein>
<evidence type="ECO:0000313" key="4">
    <source>
        <dbReference type="Proteomes" id="UP001219525"/>
    </source>
</evidence>
<feature type="region of interest" description="Disordered" evidence="2">
    <location>
        <begin position="400"/>
        <end position="421"/>
    </location>
</feature>
<evidence type="ECO:0000256" key="2">
    <source>
        <dbReference type="SAM" id="MobiDB-lite"/>
    </source>
</evidence>
<evidence type="ECO:0000256" key="1">
    <source>
        <dbReference type="SAM" id="Coils"/>
    </source>
</evidence>
<dbReference type="EMBL" id="JARJCW010000017">
    <property type="protein sequence ID" value="KAJ7215406.1"/>
    <property type="molecule type" value="Genomic_DNA"/>
</dbReference>
<feature type="compositionally biased region" description="Low complexity" evidence="2">
    <location>
        <begin position="322"/>
        <end position="331"/>
    </location>
</feature>
<feature type="region of interest" description="Disordered" evidence="2">
    <location>
        <begin position="195"/>
        <end position="231"/>
    </location>
</feature>
<organism evidence="3 4">
    <name type="scientific">Mycena pura</name>
    <dbReference type="NCBI Taxonomy" id="153505"/>
    <lineage>
        <taxon>Eukaryota</taxon>
        <taxon>Fungi</taxon>
        <taxon>Dikarya</taxon>
        <taxon>Basidiomycota</taxon>
        <taxon>Agaricomycotina</taxon>
        <taxon>Agaricomycetes</taxon>
        <taxon>Agaricomycetidae</taxon>
        <taxon>Agaricales</taxon>
        <taxon>Marasmiineae</taxon>
        <taxon>Mycenaceae</taxon>
        <taxon>Mycena</taxon>
    </lineage>
</organism>
<keyword evidence="1" id="KW-0175">Coiled coil</keyword>
<sequence>MGPRKKDASDREQLVARIAEQDAEIEHLKISLAAHVGSSARLAAALDTLDDVRQQHAEELAEEARVAERLRDRLARYRDVVRVSEVERDNLRDAVVELAERIESSQDDFSSLPHPRIRIPNLLNPLQPPHELPAGDTDRDLWAYASAVIISMRTALAAEERAHAETRRTARARIALMEARLARREAELEALTTLHRARSQSSQRHSAVEGSAGLRRTAGTRTRTPSPPALRDGELATHLAQTEAHNALLAAEVAQLAARLEQRRNHFLSSHTDEVERLPAHPRSSDEPLPIASRHQSHSHDREQQRVIQSSSPSHTSHHPPRSSSPSLPRSSPDRDNPARGRDDPDTVDQDRTIRPAVRTGPQLAHSTSRERSSAGGNTVDGFAREVRELGKQIDALHVLREQERQRSPPPDIGESPAPNYAYAPAVMPAEGSHAAAAREAHAEAAVTDAVTSAERRDMRAALAREVAVVGAQVAALRLVREHHPTDADRADADVHGRIVTESSNSHAAWTAEAVRAESTAAGTVLADTDDMHDALAREISALGDQVDALISERTVLWEQVRAAQREDFAPEEITHVPTSLQEHMQPSSSNQGEAEKQAVQHGTHQLHRRQPQIPGSAATSPDSPPRPTTARSRNPGLLVFSPRPTSRRHPTPEPAPQPPSSSYSGPSYSPPQLLDDSDGERSMELATPLVPSVILSAFAGSGFAGPTLLPMSGPSPTLELSPVSPSVGLSLSLSAAAVTPPSSNDGGEQAVQELMGLASARRRRITEP</sequence>
<accession>A0AAD6VLL7</accession>
<gene>
    <name evidence="3" type="ORF">GGX14DRAFT_391839</name>
</gene>
<comment type="caution">
    <text evidence="3">The sequence shown here is derived from an EMBL/GenBank/DDBJ whole genome shotgun (WGS) entry which is preliminary data.</text>
</comment>
<feature type="compositionally biased region" description="Polar residues" evidence="2">
    <location>
        <begin position="580"/>
        <end position="593"/>
    </location>
</feature>
<reference evidence="3" key="1">
    <citation type="submission" date="2023-03" db="EMBL/GenBank/DDBJ databases">
        <title>Massive genome expansion in bonnet fungi (Mycena s.s.) driven by repeated elements and novel gene families across ecological guilds.</title>
        <authorList>
            <consortium name="Lawrence Berkeley National Laboratory"/>
            <person name="Harder C.B."/>
            <person name="Miyauchi S."/>
            <person name="Viragh M."/>
            <person name="Kuo A."/>
            <person name="Thoen E."/>
            <person name="Andreopoulos B."/>
            <person name="Lu D."/>
            <person name="Skrede I."/>
            <person name="Drula E."/>
            <person name="Henrissat B."/>
            <person name="Morin E."/>
            <person name="Kohler A."/>
            <person name="Barry K."/>
            <person name="LaButti K."/>
            <person name="Morin E."/>
            <person name="Salamov A."/>
            <person name="Lipzen A."/>
            <person name="Mereny Z."/>
            <person name="Hegedus B."/>
            <person name="Baldrian P."/>
            <person name="Stursova M."/>
            <person name="Weitz H."/>
            <person name="Taylor A."/>
            <person name="Grigoriev I.V."/>
            <person name="Nagy L.G."/>
            <person name="Martin F."/>
            <person name="Kauserud H."/>
        </authorList>
    </citation>
    <scope>NUCLEOTIDE SEQUENCE</scope>
    <source>
        <strain evidence="3">9144</strain>
    </source>
</reference>
<feature type="coiled-coil region" evidence="1">
    <location>
        <begin position="167"/>
        <end position="194"/>
    </location>
</feature>
<feature type="region of interest" description="Disordered" evidence="2">
    <location>
        <begin position="270"/>
        <end position="379"/>
    </location>
</feature>
<dbReference type="AlphaFoldDB" id="A0AAD6VLL7"/>
<evidence type="ECO:0000313" key="3">
    <source>
        <dbReference type="EMBL" id="KAJ7215406.1"/>
    </source>
</evidence>